<dbReference type="SUPFAM" id="SSF46785">
    <property type="entry name" value="Winged helix' DNA-binding domain"/>
    <property type="match status" value="1"/>
</dbReference>
<feature type="domain" description="IclR-ED" evidence="5">
    <location>
        <begin position="65"/>
        <end position="247"/>
    </location>
</feature>
<evidence type="ECO:0000259" key="5">
    <source>
        <dbReference type="PROSITE" id="PS51078"/>
    </source>
</evidence>
<keyword evidence="3" id="KW-0804">Transcription</keyword>
<dbReference type="EMBL" id="JANCPR020000001">
    <property type="protein sequence ID" value="MDJ1130475.1"/>
    <property type="molecule type" value="Genomic_DNA"/>
</dbReference>
<dbReference type="SMART" id="SM00346">
    <property type="entry name" value="HTH_ICLR"/>
    <property type="match status" value="1"/>
</dbReference>
<dbReference type="InterPro" id="IPR005471">
    <property type="entry name" value="Tscrpt_reg_IclR_N"/>
</dbReference>
<dbReference type="Pfam" id="PF09339">
    <property type="entry name" value="HTH_IclR"/>
    <property type="match status" value="1"/>
</dbReference>
<evidence type="ECO:0000313" key="6">
    <source>
        <dbReference type="EMBL" id="MDJ1130475.1"/>
    </source>
</evidence>
<dbReference type="InterPro" id="IPR036390">
    <property type="entry name" value="WH_DNA-bd_sf"/>
</dbReference>
<dbReference type="Pfam" id="PF01614">
    <property type="entry name" value="IclR_C"/>
    <property type="match status" value="1"/>
</dbReference>
<keyword evidence="7" id="KW-1185">Reference proteome</keyword>
<dbReference type="InterPro" id="IPR036388">
    <property type="entry name" value="WH-like_DNA-bd_sf"/>
</dbReference>
<keyword evidence="2" id="KW-0238">DNA-binding</keyword>
<dbReference type="PROSITE" id="PS51077">
    <property type="entry name" value="HTH_ICLR"/>
    <property type="match status" value="1"/>
</dbReference>
<dbReference type="PANTHER" id="PTHR30136:SF24">
    <property type="entry name" value="HTH-TYPE TRANSCRIPTIONAL REPRESSOR ALLR"/>
    <property type="match status" value="1"/>
</dbReference>
<dbReference type="InterPro" id="IPR029016">
    <property type="entry name" value="GAF-like_dom_sf"/>
</dbReference>
<evidence type="ECO:0000256" key="1">
    <source>
        <dbReference type="ARBA" id="ARBA00023015"/>
    </source>
</evidence>
<organism evidence="6 7">
    <name type="scientific">Streptomyces iconiensis</name>
    <dbReference type="NCBI Taxonomy" id="1384038"/>
    <lineage>
        <taxon>Bacteria</taxon>
        <taxon>Bacillati</taxon>
        <taxon>Actinomycetota</taxon>
        <taxon>Actinomycetes</taxon>
        <taxon>Kitasatosporales</taxon>
        <taxon>Streptomycetaceae</taxon>
        <taxon>Streptomyces</taxon>
    </lineage>
</organism>
<dbReference type="RefSeq" id="WP_274039846.1">
    <property type="nucleotide sequence ID" value="NZ_JANCPR020000001.1"/>
</dbReference>
<gene>
    <name evidence="6" type="ORF">NMN56_000615</name>
</gene>
<dbReference type="PROSITE" id="PS51078">
    <property type="entry name" value="ICLR_ED"/>
    <property type="match status" value="1"/>
</dbReference>
<feature type="domain" description="HTH iclR-type" evidence="4">
    <location>
        <begin position="1"/>
        <end position="64"/>
    </location>
</feature>
<accession>A0ABT6ZN37</accession>
<comment type="caution">
    <text evidence="6">The sequence shown here is derived from an EMBL/GenBank/DDBJ whole genome shotgun (WGS) entry which is preliminary data.</text>
</comment>
<dbReference type="Proteomes" id="UP001214441">
    <property type="component" value="Unassembled WGS sequence"/>
</dbReference>
<proteinExistence type="predicted"/>
<dbReference type="Gene3D" id="3.30.450.40">
    <property type="match status" value="1"/>
</dbReference>
<keyword evidence="1" id="KW-0805">Transcription regulation</keyword>
<reference evidence="6 7" key="1">
    <citation type="submission" date="2023-05" db="EMBL/GenBank/DDBJ databases">
        <title>Streptantibioticus silvisoli sp. nov., acidotolerant actinomycetes 1 from pine litter.</title>
        <authorList>
            <person name="Swiecimska M."/>
            <person name="Golinska P."/>
            <person name="Sangal V."/>
            <person name="Wachnowicz B."/>
            <person name="Goodfellow M."/>
        </authorList>
    </citation>
    <scope>NUCLEOTIDE SEQUENCE [LARGE SCALE GENOMIC DNA]</scope>
    <source>
        <strain evidence="6 7">DSM 42109</strain>
    </source>
</reference>
<evidence type="ECO:0000313" key="7">
    <source>
        <dbReference type="Proteomes" id="UP001214441"/>
    </source>
</evidence>
<dbReference type="SUPFAM" id="SSF55781">
    <property type="entry name" value="GAF domain-like"/>
    <property type="match status" value="1"/>
</dbReference>
<sequence>MQNVLNALRVLEEVAARQPAGVGDLARGLEIPKSTVQRALLTLHTAGWIRQADGGGATRWVLTTKPLLVSRGATGDLSLRDVAVPVMEELRGRCDETVHLAVPEGGKVVLIERLETSQPVRIILPLGKNLPLHASANGKAVLAASGPEALERHLAEGLPRFTDTTLTEADGLRAELARIRERGYATNDGEWRTDVSATAAAVLGKAGRPVASISVNVPSSRVTSETRAAHGALVCEAAAGISAALGGTRAAERLPRPTP</sequence>
<dbReference type="Gene3D" id="1.10.10.10">
    <property type="entry name" value="Winged helix-like DNA-binding domain superfamily/Winged helix DNA-binding domain"/>
    <property type="match status" value="1"/>
</dbReference>
<evidence type="ECO:0000259" key="4">
    <source>
        <dbReference type="PROSITE" id="PS51077"/>
    </source>
</evidence>
<name>A0ABT6ZN37_9ACTN</name>
<dbReference type="InterPro" id="IPR050707">
    <property type="entry name" value="HTH_MetabolicPath_Reg"/>
</dbReference>
<dbReference type="InterPro" id="IPR014757">
    <property type="entry name" value="Tscrpt_reg_IclR_C"/>
</dbReference>
<evidence type="ECO:0000256" key="2">
    <source>
        <dbReference type="ARBA" id="ARBA00023125"/>
    </source>
</evidence>
<evidence type="ECO:0000256" key="3">
    <source>
        <dbReference type="ARBA" id="ARBA00023163"/>
    </source>
</evidence>
<dbReference type="PANTHER" id="PTHR30136">
    <property type="entry name" value="HELIX-TURN-HELIX TRANSCRIPTIONAL REGULATOR, ICLR FAMILY"/>
    <property type="match status" value="1"/>
</dbReference>
<protein>
    <submittedName>
        <fullName evidence="6">IclR family transcriptional regulator</fullName>
    </submittedName>
</protein>